<gene>
    <name evidence="3" type="ordered locus">Rcas_1169</name>
</gene>
<name>A7NIG6_ROSCS</name>
<dbReference type="eggNOG" id="COG4113">
    <property type="taxonomic scope" value="Bacteria"/>
</dbReference>
<proteinExistence type="predicted"/>
<keyword evidence="4" id="KW-1185">Reference proteome</keyword>
<dbReference type="HOGENOM" id="CLU_121774_4_0_0"/>
<dbReference type="InterPro" id="IPR002716">
    <property type="entry name" value="PIN_dom"/>
</dbReference>
<dbReference type="STRING" id="383372.Rcas_1169"/>
<dbReference type="AlphaFoldDB" id="A7NIG6"/>
<dbReference type="PANTHER" id="PTHR35901:SF1">
    <property type="entry name" value="EXONUCLEASE VAPC9"/>
    <property type="match status" value="1"/>
</dbReference>
<dbReference type="PANTHER" id="PTHR35901">
    <property type="entry name" value="RIBONUCLEASE VAPC3"/>
    <property type="match status" value="1"/>
</dbReference>
<dbReference type="CDD" id="cd09873">
    <property type="entry name" value="PIN_Pae0151-like"/>
    <property type="match status" value="1"/>
</dbReference>
<evidence type="ECO:0000313" key="3">
    <source>
        <dbReference type="EMBL" id="ABU57266.1"/>
    </source>
</evidence>
<dbReference type="SUPFAM" id="SSF88723">
    <property type="entry name" value="PIN domain-like"/>
    <property type="match status" value="1"/>
</dbReference>
<organism evidence="3 4">
    <name type="scientific">Roseiflexus castenholzii (strain DSM 13941 / HLO8)</name>
    <dbReference type="NCBI Taxonomy" id="383372"/>
    <lineage>
        <taxon>Bacteria</taxon>
        <taxon>Bacillati</taxon>
        <taxon>Chloroflexota</taxon>
        <taxon>Chloroflexia</taxon>
        <taxon>Chloroflexales</taxon>
        <taxon>Roseiflexineae</taxon>
        <taxon>Roseiflexaceae</taxon>
        <taxon>Roseiflexus</taxon>
    </lineage>
</organism>
<reference evidence="3 4" key="1">
    <citation type="submission" date="2007-08" db="EMBL/GenBank/DDBJ databases">
        <title>Complete sequence of Roseiflexus castenholzii DSM 13941.</title>
        <authorList>
            <consortium name="US DOE Joint Genome Institute"/>
            <person name="Copeland A."/>
            <person name="Lucas S."/>
            <person name="Lapidus A."/>
            <person name="Barry K."/>
            <person name="Glavina del Rio T."/>
            <person name="Dalin E."/>
            <person name="Tice H."/>
            <person name="Pitluck S."/>
            <person name="Thompson L.S."/>
            <person name="Brettin T."/>
            <person name="Bruce D."/>
            <person name="Detter J.C."/>
            <person name="Han C."/>
            <person name="Tapia R."/>
            <person name="Schmutz J."/>
            <person name="Larimer F."/>
            <person name="Land M."/>
            <person name="Hauser L."/>
            <person name="Kyrpides N."/>
            <person name="Mikhailova N."/>
            <person name="Bryant D.A."/>
            <person name="Hanada S."/>
            <person name="Tsukatani Y."/>
            <person name="Richardson P."/>
        </authorList>
    </citation>
    <scope>NUCLEOTIDE SEQUENCE [LARGE SCALE GENOMIC DNA]</scope>
    <source>
        <strain evidence="4">DSM 13941 / HLO8</strain>
    </source>
</reference>
<dbReference type="InterPro" id="IPR044153">
    <property type="entry name" value="PIN_Pae0151-like"/>
</dbReference>
<keyword evidence="1" id="KW-0460">Magnesium</keyword>
<protein>
    <submittedName>
        <fullName evidence="3">PilT protein domain protein</fullName>
    </submittedName>
</protein>
<dbReference type="EMBL" id="CP000804">
    <property type="protein sequence ID" value="ABU57266.1"/>
    <property type="molecule type" value="Genomic_DNA"/>
</dbReference>
<dbReference type="RefSeq" id="WP_012119696.1">
    <property type="nucleotide sequence ID" value="NC_009767.1"/>
</dbReference>
<dbReference type="Pfam" id="PF01850">
    <property type="entry name" value="PIN"/>
    <property type="match status" value="1"/>
</dbReference>
<dbReference type="InterPro" id="IPR029060">
    <property type="entry name" value="PIN-like_dom_sf"/>
</dbReference>
<accession>A7NIG6</accession>
<sequence length="132" mass="14293">MVIVVDTSVILAVVLNEPGKSALIRLTVGAELIAPASLHWEIGNAFSAMLKRKRLTLDEVRQAVVEYRKIPVRLLDVSLDDAMTLVAQFSIYAYDAYMISCARIHSAPLITIDNGLKSAAEAAGVTTLEVLP</sequence>
<dbReference type="OrthoDB" id="370171at2"/>
<evidence type="ECO:0000259" key="2">
    <source>
        <dbReference type="Pfam" id="PF01850"/>
    </source>
</evidence>
<dbReference type="InterPro" id="IPR051619">
    <property type="entry name" value="TypeII_TA_RNase_PINc/VapC"/>
</dbReference>
<evidence type="ECO:0000256" key="1">
    <source>
        <dbReference type="ARBA" id="ARBA00022842"/>
    </source>
</evidence>
<dbReference type="Gene3D" id="3.40.50.1010">
    <property type="entry name" value="5'-nuclease"/>
    <property type="match status" value="1"/>
</dbReference>
<evidence type="ECO:0000313" key="4">
    <source>
        <dbReference type="Proteomes" id="UP000000263"/>
    </source>
</evidence>
<dbReference type="Proteomes" id="UP000000263">
    <property type="component" value="Chromosome"/>
</dbReference>
<dbReference type="KEGG" id="rca:Rcas_1169"/>
<feature type="domain" description="PIN" evidence="2">
    <location>
        <begin position="3"/>
        <end position="120"/>
    </location>
</feature>